<name>A0A9Q8SBB0_9PEZI</name>
<evidence type="ECO:0000313" key="2">
    <source>
        <dbReference type="EMBL" id="UQC74251.1"/>
    </source>
</evidence>
<dbReference type="RefSeq" id="XP_049135902.1">
    <property type="nucleotide sequence ID" value="XM_049279945.1"/>
</dbReference>
<dbReference type="KEGG" id="clup:CLUP02_00899"/>
<protein>
    <submittedName>
        <fullName evidence="2">Uncharacterized protein</fullName>
    </submittedName>
</protein>
<organism evidence="2 3">
    <name type="scientific">Colletotrichum lupini</name>
    <dbReference type="NCBI Taxonomy" id="145971"/>
    <lineage>
        <taxon>Eukaryota</taxon>
        <taxon>Fungi</taxon>
        <taxon>Dikarya</taxon>
        <taxon>Ascomycota</taxon>
        <taxon>Pezizomycotina</taxon>
        <taxon>Sordariomycetes</taxon>
        <taxon>Hypocreomycetidae</taxon>
        <taxon>Glomerellales</taxon>
        <taxon>Glomerellaceae</taxon>
        <taxon>Colletotrichum</taxon>
        <taxon>Colletotrichum acutatum species complex</taxon>
    </lineage>
</organism>
<keyword evidence="1" id="KW-1133">Transmembrane helix</keyword>
<dbReference type="GeneID" id="73334955"/>
<dbReference type="Proteomes" id="UP000830671">
    <property type="component" value="Chromosome 1"/>
</dbReference>
<feature type="transmembrane region" description="Helical" evidence="1">
    <location>
        <begin position="163"/>
        <end position="182"/>
    </location>
</feature>
<dbReference type="AlphaFoldDB" id="A0A9Q8SBB0"/>
<evidence type="ECO:0000256" key="1">
    <source>
        <dbReference type="SAM" id="Phobius"/>
    </source>
</evidence>
<proteinExistence type="predicted"/>
<evidence type="ECO:0000313" key="3">
    <source>
        <dbReference type="Proteomes" id="UP000830671"/>
    </source>
</evidence>
<keyword evidence="1" id="KW-0472">Membrane</keyword>
<keyword evidence="3" id="KW-1185">Reference proteome</keyword>
<reference evidence="2" key="1">
    <citation type="journal article" date="2021" name="Mol. Plant Microbe Interact.">
        <title>Complete Genome Sequence of the Plant-Pathogenic Fungus Colletotrichum lupini.</title>
        <authorList>
            <person name="Baroncelli R."/>
            <person name="Pensec F."/>
            <person name="Da Lio D."/>
            <person name="Boufleur T."/>
            <person name="Vicente I."/>
            <person name="Sarrocco S."/>
            <person name="Picot A."/>
            <person name="Baraldi E."/>
            <person name="Sukno S."/>
            <person name="Thon M."/>
            <person name="Le Floch G."/>
        </authorList>
    </citation>
    <scope>NUCLEOTIDE SEQUENCE</scope>
    <source>
        <strain evidence="2">IMI 504893</strain>
    </source>
</reference>
<gene>
    <name evidence="2" type="ORF">CLUP02_00899</name>
</gene>
<sequence length="216" mass="24989">MEPYMVVRFRVLPSRVWASEIEGHSYTELFTWTSKTGWFWKEEEGGKLRSLMSARYPTAEWDGERDHSRERAEQLKESLYGYLPLTDPDDFYPLPSLYPWQCSLVDELHEGNRVYAFTRLSLSAHNSHRRSSPGPISSYLHGHTASKLDNQIWGKTCRPTERLAIVLFFFFFAGMFGMPTFGDLSSTNQTKYPEAGISVPATRDFQDQPHFDFLPA</sequence>
<accession>A0A9Q8SBB0</accession>
<dbReference type="EMBL" id="CP019471">
    <property type="protein sequence ID" value="UQC74251.1"/>
    <property type="molecule type" value="Genomic_DNA"/>
</dbReference>
<keyword evidence="1" id="KW-0812">Transmembrane</keyword>